<evidence type="ECO:0000256" key="1">
    <source>
        <dbReference type="SAM" id="MobiDB-lite"/>
    </source>
</evidence>
<comment type="caution">
    <text evidence="2">The sequence shown here is derived from an EMBL/GenBank/DDBJ whole genome shotgun (WGS) entry which is preliminary data.</text>
</comment>
<evidence type="ECO:0000313" key="3">
    <source>
        <dbReference type="Proteomes" id="UP001154282"/>
    </source>
</evidence>
<keyword evidence="3" id="KW-1185">Reference proteome</keyword>
<protein>
    <submittedName>
        <fullName evidence="2">Uncharacterized protein</fullName>
    </submittedName>
</protein>
<reference evidence="2" key="1">
    <citation type="submission" date="2022-08" db="EMBL/GenBank/DDBJ databases">
        <authorList>
            <person name="Gutierrez-Valencia J."/>
        </authorList>
    </citation>
    <scope>NUCLEOTIDE SEQUENCE</scope>
</reference>
<feature type="region of interest" description="Disordered" evidence="1">
    <location>
        <begin position="1"/>
        <end position="50"/>
    </location>
</feature>
<dbReference type="EMBL" id="CAMGYJ010000010">
    <property type="protein sequence ID" value="CAI0554428.1"/>
    <property type="molecule type" value="Genomic_DNA"/>
</dbReference>
<dbReference type="Proteomes" id="UP001154282">
    <property type="component" value="Unassembled WGS sequence"/>
</dbReference>
<sequence length="50" mass="5519">MSLQMASPPLQLPRVPCLQGSNSGREVGPSLRQRQNAGRRSSLQIVSRHH</sequence>
<dbReference type="AlphaFoldDB" id="A0AAV0RDC4"/>
<feature type="compositionally biased region" description="Polar residues" evidence="1">
    <location>
        <begin position="32"/>
        <end position="50"/>
    </location>
</feature>
<evidence type="ECO:0000313" key="2">
    <source>
        <dbReference type="EMBL" id="CAI0554428.1"/>
    </source>
</evidence>
<name>A0AAV0RDC4_9ROSI</name>
<gene>
    <name evidence="2" type="ORF">LITE_LOCUS47196</name>
</gene>
<proteinExistence type="predicted"/>
<organism evidence="2 3">
    <name type="scientific">Linum tenue</name>
    <dbReference type="NCBI Taxonomy" id="586396"/>
    <lineage>
        <taxon>Eukaryota</taxon>
        <taxon>Viridiplantae</taxon>
        <taxon>Streptophyta</taxon>
        <taxon>Embryophyta</taxon>
        <taxon>Tracheophyta</taxon>
        <taxon>Spermatophyta</taxon>
        <taxon>Magnoliopsida</taxon>
        <taxon>eudicotyledons</taxon>
        <taxon>Gunneridae</taxon>
        <taxon>Pentapetalae</taxon>
        <taxon>rosids</taxon>
        <taxon>fabids</taxon>
        <taxon>Malpighiales</taxon>
        <taxon>Linaceae</taxon>
        <taxon>Linum</taxon>
    </lineage>
</organism>
<accession>A0AAV0RDC4</accession>